<protein>
    <submittedName>
        <fullName evidence="1">Rrf2 family transcriptional regulator</fullName>
    </submittedName>
</protein>
<accession>A0A6H2GVV7</accession>
<dbReference type="NCBIfam" id="TIGR00738">
    <property type="entry name" value="rrf2_super"/>
    <property type="match status" value="1"/>
</dbReference>
<evidence type="ECO:0000313" key="2">
    <source>
        <dbReference type="Proteomes" id="UP000502136"/>
    </source>
</evidence>
<dbReference type="InterPro" id="IPR000944">
    <property type="entry name" value="Tscrpt_reg_Rrf2"/>
</dbReference>
<dbReference type="Pfam" id="PF02082">
    <property type="entry name" value="Rrf2"/>
    <property type="match status" value="1"/>
</dbReference>
<gene>
    <name evidence="1" type="ORF">HGI30_07965</name>
</gene>
<dbReference type="KEGG" id="palr:HGI30_07965"/>
<dbReference type="AlphaFoldDB" id="A0A6H2GVV7"/>
<name>A0A6H2GVV7_9BACL</name>
<reference evidence="1 2" key="1">
    <citation type="submission" date="2020-04" db="EMBL/GenBank/DDBJ databases">
        <title>Novel Paenibacillus strain UniB2 isolated from commercial digestive syrup.</title>
        <authorList>
            <person name="Thorat V."/>
            <person name="Kirdat K."/>
            <person name="Tiwarekar B."/>
            <person name="Yadav A."/>
        </authorList>
    </citation>
    <scope>NUCLEOTIDE SEQUENCE [LARGE SCALE GENOMIC DNA]</scope>
    <source>
        <strain evidence="1 2">UniB2</strain>
    </source>
</reference>
<dbReference type="PANTHER" id="PTHR33221">
    <property type="entry name" value="WINGED HELIX-TURN-HELIX TRANSCRIPTIONAL REGULATOR, RRF2 FAMILY"/>
    <property type="match status" value="1"/>
</dbReference>
<sequence>MKYSKATDYAMHTMLHLALGGREGRVGVGTLAERMQVSPTYLSKILTKLVKDGLVESSPGVSGGYRLRRGAGDIALLDIIQAIEGKTSLYECSGVHHNPGCLIHRAMAEAEHKMEAHLASVTIADLARQQDQKASS</sequence>
<dbReference type="PANTHER" id="PTHR33221:SF9">
    <property type="entry name" value="RRF2 FAMILY PROTEIN"/>
    <property type="match status" value="1"/>
</dbReference>
<keyword evidence="2" id="KW-1185">Reference proteome</keyword>
<dbReference type="RefSeq" id="WP_168907136.1">
    <property type="nucleotide sequence ID" value="NZ_CP051428.1"/>
</dbReference>
<dbReference type="SUPFAM" id="SSF46785">
    <property type="entry name" value="Winged helix' DNA-binding domain"/>
    <property type="match status" value="1"/>
</dbReference>
<dbReference type="InterPro" id="IPR030489">
    <property type="entry name" value="TR_Rrf2-type_CS"/>
</dbReference>
<dbReference type="Proteomes" id="UP000502136">
    <property type="component" value="Chromosome"/>
</dbReference>
<dbReference type="InterPro" id="IPR036388">
    <property type="entry name" value="WH-like_DNA-bd_sf"/>
</dbReference>
<dbReference type="PROSITE" id="PS51197">
    <property type="entry name" value="HTH_RRF2_2"/>
    <property type="match status" value="1"/>
</dbReference>
<organism evidence="1 2">
    <name type="scientific">Paenibacillus albicereus</name>
    <dbReference type="NCBI Taxonomy" id="2726185"/>
    <lineage>
        <taxon>Bacteria</taxon>
        <taxon>Bacillati</taxon>
        <taxon>Bacillota</taxon>
        <taxon>Bacilli</taxon>
        <taxon>Bacillales</taxon>
        <taxon>Paenibacillaceae</taxon>
        <taxon>Paenibacillus</taxon>
    </lineage>
</organism>
<dbReference type="Gene3D" id="1.10.10.10">
    <property type="entry name" value="Winged helix-like DNA-binding domain superfamily/Winged helix DNA-binding domain"/>
    <property type="match status" value="1"/>
</dbReference>
<dbReference type="PROSITE" id="PS01332">
    <property type="entry name" value="HTH_RRF2_1"/>
    <property type="match status" value="1"/>
</dbReference>
<dbReference type="EMBL" id="CP051428">
    <property type="protein sequence ID" value="QJC51489.1"/>
    <property type="molecule type" value="Genomic_DNA"/>
</dbReference>
<dbReference type="InterPro" id="IPR036390">
    <property type="entry name" value="WH_DNA-bd_sf"/>
</dbReference>
<proteinExistence type="predicted"/>
<dbReference type="GO" id="GO:0003700">
    <property type="term" value="F:DNA-binding transcription factor activity"/>
    <property type="evidence" value="ECO:0007669"/>
    <property type="project" value="TreeGrafter"/>
</dbReference>
<evidence type="ECO:0000313" key="1">
    <source>
        <dbReference type="EMBL" id="QJC51489.1"/>
    </source>
</evidence>
<dbReference type="GO" id="GO:0005829">
    <property type="term" value="C:cytosol"/>
    <property type="evidence" value="ECO:0007669"/>
    <property type="project" value="TreeGrafter"/>
</dbReference>